<evidence type="ECO:0000313" key="2">
    <source>
        <dbReference type="EMBL" id="GAA3503386.1"/>
    </source>
</evidence>
<dbReference type="PANTHER" id="PTHR30007">
    <property type="entry name" value="PHP DOMAIN PROTEIN"/>
    <property type="match status" value="1"/>
</dbReference>
<organism evidence="2 3">
    <name type="scientific">Streptomyces prasinosporus</name>
    <dbReference type="NCBI Taxonomy" id="68256"/>
    <lineage>
        <taxon>Bacteria</taxon>
        <taxon>Bacillati</taxon>
        <taxon>Actinomycetota</taxon>
        <taxon>Actinomycetes</taxon>
        <taxon>Kitasatosporales</taxon>
        <taxon>Streptomycetaceae</taxon>
        <taxon>Streptomyces</taxon>
        <taxon>Streptomyces albogriseolus group</taxon>
    </lineage>
</organism>
<dbReference type="Proteomes" id="UP001501455">
    <property type="component" value="Unassembled WGS sequence"/>
</dbReference>
<dbReference type="EMBL" id="BAAAXF010000074">
    <property type="protein sequence ID" value="GAA3503386.1"/>
    <property type="molecule type" value="Genomic_DNA"/>
</dbReference>
<name>A0ABP6UA85_9ACTN</name>
<evidence type="ECO:0008006" key="4">
    <source>
        <dbReference type="Google" id="ProtNLM"/>
    </source>
</evidence>
<keyword evidence="3" id="KW-1185">Reference proteome</keyword>
<comment type="caution">
    <text evidence="2">The sequence shown here is derived from an EMBL/GenBank/DDBJ whole genome shotgun (WGS) entry which is preliminary data.</text>
</comment>
<proteinExistence type="predicted"/>
<accession>A0ABP6UA85</accession>
<gene>
    <name evidence="2" type="ORF">GCM10019016_104960</name>
</gene>
<reference evidence="3" key="1">
    <citation type="journal article" date="2019" name="Int. J. Syst. Evol. Microbiol.">
        <title>The Global Catalogue of Microorganisms (GCM) 10K type strain sequencing project: providing services to taxonomists for standard genome sequencing and annotation.</title>
        <authorList>
            <consortium name="The Broad Institute Genomics Platform"/>
            <consortium name="The Broad Institute Genome Sequencing Center for Infectious Disease"/>
            <person name="Wu L."/>
            <person name="Ma J."/>
        </authorList>
    </citation>
    <scope>NUCLEOTIDE SEQUENCE [LARGE SCALE GENOMIC DNA]</scope>
    <source>
        <strain evidence="3">JCM 4816</strain>
    </source>
</reference>
<evidence type="ECO:0000256" key="1">
    <source>
        <dbReference type="SAM" id="MobiDB-lite"/>
    </source>
</evidence>
<protein>
    <recommendedName>
        <fullName evidence="4">Transposase DDE domain-containing protein</fullName>
    </recommendedName>
</protein>
<feature type="region of interest" description="Disordered" evidence="1">
    <location>
        <begin position="1"/>
        <end position="27"/>
    </location>
</feature>
<sequence length="105" mass="11995">MPKSAPNPSTPDAVGRGRGSSNSSPPYGCRHLQQWLASRSIRHSLTLKAIETSRRLGGHRWVVKRTLSWLTVCRHVHRRHEREPEHFLAFTAVAVTLICHRRLTK</sequence>
<evidence type="ECO:0000313" key="3">
    <source>
        <dbReference type="Proteomes" id="UP001501455"/>
    </source>
</evidence>